<organism evidence="1">
    <name type="scientific">bioreactor metagenome</name>
    <dbReference type="NCBI Taxonomy" id="1076179"/>
    <lineage>
        <taxon>unclassified sequences</taxon>
        <taxon>metagenomes</taxon>
        <taxon>ecological metagenomes</taxon>
    </lineage>
</organism>
<dbReference type="AlphaFoldDB" id="A0A645HHF9"/>
<sequence>MLRSNNIQRLNRFAVPQNRNGIGYGSDFVELVGNQHRRDITLVSEFLEDLKQMLAVLLIECGSGLVKNQQFSMLRQSFCNLNHLLLAHPELVHGKIGVLMQPDTMHVFHCIFTGLVPVDDIEPCPLITDEHVLCTGEIGT</sequence>
<evidence type="ECO:0000313" key="1">
    <source>
        <dbReference type="EMBL" id="MPN38461.1"/>
    </source>
</evidence>
<gene>
    <name evidence="1" type="ORF">SDC9_185985</name>
</gene>
<comment type="caution">
    <text evidence="1">The sequence shown here is derived from an EMBL/GenBank/DDBJ whole genome shotgun (WGS) entry which is preliminary data.</text>
</comment>
<reference evidence="1" key="1">
    <citation type="submission" date="2019-08" db="EMBL/GenBank/DDBJ databases">
        <authorList>
            <person name="Kucharzyk K."/>
            <person name="Murdoch R.W."/>
            <person name="Higgins S."/>
            <person name="Loffler F."/>
        </authorList>
    </citation>
    <scope>NUCLEOTIDE SEQUENCE</scope>
</reference>
<dbReference type="EMBL" id="VSSQ01093709">
    <property type="protein sequence ID" value="MPN38461.1"/>
    <property type="molecule type" value="Genomic_DNA"/>
</dbReference>
<dbReference type="AntiFam" id="ANF00095">
    <property type="entry name" value="Shadow ORF (opposite ABC transporters)"/>
</dbReference>
<protein>
    <submittedName>
        <fullName evidence="1">Uncharacterized protein</fullName>
    </submittedName>
</protein>
<dbReference type="AntiFam" id="ANF00142">
    <property type="entry name" value="Shadow ORF (opposite yadG)"/>
</dbReference>
<accession>A0A645HHF9</accession>
<name>A0A645HHF9_9ZZZZ</name>
<proteinExistence type="predicted"/>